<sequence length="175" mass="18286">MQHPSVHCEPTLSERLPLTIGLLGGAITAAGQLLLLFALFFDQLGLAWAPEVRLLILLCLWLGLPSSLALLLASLIARCTGVRDDGYTVGGTTGCTAALLTTIGTGVWLVITIVSMLPATRSPLIDQSAGTSIPGSQLLDLYIILIFINLLSFLLALISGIIGGHLGSMHAASSR</sequence>
<accession>A0A455T1S2</accession>
<proteinExistence type="predicted"/>
<keyword evidence="1" id="KW-0812">Transmembrane</keyword>
<feature type="transmembrane region" description="Helical" evidence="1">
    <location>
        <begin position="54"/>
        <end position="77"/>
    </location>
</feature>
<reference evidence="2" key="1">
    <citation type="submission" date="2018-12" db="EMBL/GenBank/DDBJ databases">
        <title>Novel natural products biosynthetic potential of the class Ktedonobacteria.</title>
        <authorList>
            <person name="Zheng Y."/>
            <person name="Saitou A."/>
            <person name="Wang C.M."/>
            <person name="Toyoda A."/>
            <person name="Minakuchi Y."/>
            <person name="Sekiguchi Y."/>
            <person name="Ueda K."/>
            <person name="Takano H."/>
            <person name="Sakai Y."/>
            <person name="Yokota A."/>
            <person name="Yabe S."/>
        </authorList>
    </citation>
    <scope>NUCLEOTIDE SEQUENCE</scope>
    <source>
        <strain evidence="2">A3-2</strain>
    </source>
</reference>
<dbReference type="EMBL" id="AP019377">
    <property type="protein sequence ID" value="BBH93299.1"/>
    <property type="molecule type" value="Genomic_DNA"/>
</dbReference>
<feature type="transmembrane region" description="Helical" evidence="1">
    <location>
        <begin position="97"/>
        <end position="120"/>
    </location>
</feature>
<organism evidence="2">
    <name type="scientific">Thermogemmatispora argillosa</name>
    <dbReference type="NCBI Taxonomy" id="2045280"/>
    <lineage>
        <taxon>Bacteria</taxon>
        <taxon>Bacillati</taxon>
        <taxon>Chloroflexota</taxon>
        <taxon>Ktedonobacteria</taxon>
        <taxon>Thermogemmatisporales</taxon>
        <taxon>Thermogemmatisporaceae</taxon>
        <taxon>Thermogemmatispora</taxon>
    </lineage>
</organism>
<evidence type="ECO:0000313" key="2">
    <source>
        <dbReference type="EMBL" id="BBH93299.1"/>
    </source>
</evidence>
<gene>
    <name evidence="2" type="ORF">KTA_14980</name>
</gene>
<dbReference type="AlphaFoldDB" id="A0A455T1S2"/>
<feature type="transmembrane region" description="Helical" evidence="1">
    <location>
        <begin position="20"/>
        <end position="42"/>
    </location>
</feature>
<feature type="transmembrane region" description="Helical" evidence="1">
    <location>
        <begin position="141"/>
        <end position="166"/>
    </location>
</feature>
<name>A0A455T1S2_9CHLR</name>
<keyword evidence="1" id="KW-1133">Transmembrane helix</keyword>
<protein>
    <submittedName>
        <fullName evidence="2">Uncharacterized protein</fullName>
    </submittedName>
</protein>
<evidence type="ECO:0000256" key="1">
    <source>
        <dbReference type="SAM" id="Phobius"/>
    </source>
</evidence>
<keyword evidence="1" id="KW-0472">Membrane</keyword>